<evidence type="ECO:0000256" key="3">
    <source>
        <dbReference type="ARBA" id="ARBA00023082"/>
    </source>
</evidence>
<dbReference type="SUPFAM" id="SSF88659">
    <property type="entry name" value="Sigma3 and sigma4 domains of RNA polymerase sigma factors"/>
    <property type="match status" value="1"/>
</dbReference>
<evidence type="ECO:0000256" key="2">
    <source>
        <dbReference type="ARBA" id="ARBA00023015"/>
    </source>
</evidence>
<dbReference type="SUPFAM" id="SSF88946">
    <property type="entry name" value="Sigma2 domain of RNA polymerase sigma factors"/>
    <property type="match status" value="1"/>
</dbReference>
<evidence type="ECO:0000313" key="9">
    <source>
        <dbReference type="EMBL" id="KZS44001.1"/>
    </source>
</evidence>
<gene>
    <name evidence="9" type="ORF">AWU65_28415</name>
</gene>
<proteinExistence type="inferred from homology"/>
<dbReference type="Gene3D" id="1.10.1740.10">
    <property type="match status" value="1"/>
</dbReference>
<dbReference type="GO" id="GO:0006950">
    <property type="term" value="P:response to stress"/>
    <property type="evidence" value="ECO:0007669"/>
    <property type="project" value="UniProtKB-ARBA"/>
</dbReference>
<evidence type="ECO:0000256" key="5">
    <source>
        <dbReference type="ARBA" id="ARBA00023163"/>
    </source>
</evidence>
<dbReference type="STRING" id="59843.A3958_00690"/>
<dbReference type="PANTHER" id="PTHR43133">
    <property type="entry name" value="RNA POLYMERASE ECF-TYPE SIGMA FACTO"/>
    <property type="match status" value="1"/>
</dbReference>
<evidence type="ECO:0000256" key="6">
    <source>
        <dbReference type="RuleBase" id="RU000716"/>
    </source>
</evidence>
<keyword evidence="5 6" id="KW-0804">Transcription</keyword>
<dbReference type="InterPro" id="IPR014284">
    <property type="entry name" value="RNA_pol_sigma-70_dom"/>
</dbReference>
<keyword evidence="3 6" id="KW-0731">Sigma factor</keyword>
<dbReference type="InterPro" id="IPR013324">
    <property type="entry name" value="RNA_pol_sigma_r3/r4-like"/>
</dbReference>
<keyword evidence="4 6" id="KW-0238">DNA-binding</keyword>
<dbReference type="CDD" id="cd06171">
    <property type="entry name" value="Sigma70_r4"/>
    <property type="match status" value="1"/>
</dbReference>
<sequence>MLIGFNKTQNLPNQILSECVYKVKNKQKGGDLMLPEITEDEAKQLFTEYSMYVYQTALLITRSEALADDITQETFIRVFRKFNTYDSTKSIQPWIYKITINTMRNMLRKQKWLKFIGFTPETADEDLIENKIIQNEESLQLWKEINQLSLKSKEIIVLHYYAELKLSEVSEALGIPLGTCKSRLNAALTTLRKQMLENEAFEFRKRRAYHETN</sequence>
<dbReference type="AlphaFoldDB" id="A0A163ET73"/>
<name>A0A163ET73_9BACL</name>
<comment type="caution">
    <text evidence="9">The sequence shown here is derived from an EMBL/GenBank/DDBJ whole genome shotgun (WGS) entry which is preliminary data.</text>
</comment>
<dbReference type="Proteomes" id="UP000076796">
    <property type="component" value="Unassembled WGS sequence"/>
</dbReference>
<accession>A0A163ET73</accession>
<reference evidence="9" key="1">
    <citation type="journal article" date="2016" name="Genome Announc.">
        <title>Draft genomes of two strains of Paenibacillus glucanolyticus with capability to degrade lignocellulose.</title>
        <authorList>
            <person name="Mathews S.L."/>
            <person name="Pawlak J."/>
            <person name="Grunden A.M."/>
        </authorList>
    </citation>
    <scope>NUCLEOTIDE SEQUENCE [LARGE SCALE GENOMIC DNA]</scope>
    <source>
        <strain evidence="9">SLM1</strain>
    </source>
</reference>
<dbReference type="InterPro" id="IPR036388">
    <property type="entry name" value="WH-like_DNA-bd_sf"/>
</dbReference>
<dbReference type="InterPro" id="IPR000838">
    <property type="entry name" value="RNA_pol_sigma70_ECF_CS"/>
</dbReference>
<keyword evidence="2 6" id="KW-0805">Transcription regulation</keyword>
<dbReference type="EMBL" id="LWMH01000002">
    <property type="protein sequence ID" value="KZS44001.1"/>
    <property type="molecule type" value="Genomic_DNA"/>
</dbReference>
<feature type="domain" description="RNA polymerase sigma-70 region 2" evidence="7">
    <location>
        <begin position="45"/>
        <end position="112"/>
    </location>
</feature>
<evidence type="ECO:0000313" key="10">
    <source>
        <dbReference type="Proteomes" id="UP000076796"/>
    </source>
</evidence>
<dbReference type="Pfam" id="PF08281">
    <property type="entry name" value="Sigma70_r4_2"/>
    <property type="match status" value="1"/>
</dbReference>
<keyword evidence="10" id="KW-1185">Reference proteome</keyword>
<dbReference type="PANTHER" id="PTHR43133:SF60">
    <property type="entry name" value="RNA POLYMERASE SIGMA FACTOR SIGV"/>
    <property type="match status" value="1"/>
</dbReference>
<dbReference type="OrthoDB" id="9785675at2"/>
<dbReference type="PROSITE" id="PS01063">
    <property type="entry name" value="SIGMA70_ECF"/>
    <property type="match status" value="1"/>
</dbReference>
<evidence type="ECO:0000259" key="7">
    <source>
        <dbReference type="Pfam" id="PF04542"/>
    </source>
</evidence>
<evidence type="ECO:0000259" key="8">
    <source>
        <dbReference type="Pfam" id="PF08281"/>
    </source>
</evidence>
<organism evidence="9 10">
    <name type="scientific">Paenibacillus glucanolyticus</name>
    <dbReference type="NCBI Taxonomy" id="59843"/>
    <lineage>
        <taxon>Bacteria</taxon>
        <taxon>Bacillati</taxon>
        <taxon>Bacillota</taxon>
        <taxon>Bacilli</taxon>
        <taxon>Bacillales</taxon>
        <taxon>Paenibacillaceae</taxon>
        <taxon>Paenibacillus</taxon>
    </lineage>
</organism>
<dbReference type="InterPro" id="IPR007627">
    <property type="entry name" value="RNA_pol_sigma70_r2"/>
</dbReference>
<dbReference type="Gene3D" id="1.10.10.10">
    <property type="entry name" value="Winged helix-like DNA-binding domain superfamily/Winged helix DNA-binding domain"/>
    <property type="match status" value="1"/>
</dbReference>
<dbReference type="InterPro" id="IPR013249">
    <property type="entry name" value="RNA_pol_sigma70_r4_t2"/>
</dbReference>
<dbReference type="NCBIfam" id="TIGR02937">
    <property type="entry name" value="sigma70-ECF"/>
    <property type="match status" value="1"/>
</dbReference>
<dbReference type="GO" id="GO:0016987">
    <property type="term" value="F:sigma factor activity"/>
    <property type="evidence" value="ECO:0007669"/>
    <property type="project" value="UniProtKB-KW"/>
</dbReference>
<comment type="similarity">
    <text evidence="1 6">Belongs to the sigma-70 factor family. ECF subfamily.</text>
</comment>
<dbReference type="InterPro" id="IPR013325">
    <property type="entry name" value="RNA_pol_sigma_r2"/>
</dbReference>
<evidence type="ECO:0000256" key="4">
    <source>
        <dbReference type="ARBA" id="ARBA00023125"/>
    </source>
</evidence>
<protein>
    <recommendedName>
        <fullName evidence="6">RNA polymerase sigma factor</fullName>
    </recommendedName>
</protein>
<dbReference type="Pfam" id="PF04542">
    <property type="entry name" value="Sigma70_r2"/>
    <property type="match status" value="1"/>
</dbReference>
<dbReference type="GO" id="GO:0006352">
    <property type="term" value="P:DNA-templated transcription initiation"/>
    <property type="evidence" value="ECO:0007669"/>
    <property type="project" value="InterPro"/>
</dbReference>
<dbReference type="InterPro" id="IPR039425">
    <property type="entry name" value="RNA_pol_sigma-70-like"/>
</dbReference>
<evidence type="ECO:0000256" key="1">
    <source>
        <dbReference type="ARBA" id="ARBA00010641"/>
    </source>
</evidence>
<feature type="domain" description="RNA polymerase sigma factor 70 region 4 type 2" evidence="8">
    <location>
        <begin position="139"/>
        <end position="191"/>
    </location>
</feature>
<dbReference type="GO" id="GO:0003677">
    <property type="term" value="F:DNA binding"/>
    <property type="evidence" value="ECO:0007669"/>
    <property type="project" value="UniProtKB-KW"/>
</dbReference>